<organism evidence="1 2">
    <name type="scientific">Peronospora belbahrii</name>
    <dbReference type="NCBI Taxonomy" id="622444"/>
    <lineage>
        <taxon>Eukaryota</taxon>
        <taxon>Sar</taxon>
        <taxon>Stramenopiles</taxon>
        <taxon>Oomycota</taxon>
        <taxon>Peronosporomycetes</taxon>
        <taxon>Peronosporales</taxon>
        <taxon>Peronosporaceae</taxon>
        <taxon>Peronospora</taxon>
    </lineage>
</organism>
<dbReference type="EMBL" id="CAKKTJ010000157">
    <property type="protein sequence ID" value="CAH0476608.1"/>
    <property type="molecule type" value="Genomic_DNA"/>
</dbReference>
<proteinExistence type="predicted"/>
<evidence type="ECO:0008006" key="3">
    <source>
        <dbReference type="Google" id="ProtNLM"/>
    </source>
</evidence>
<dbReference type="AlphaFoldDB" id="A0AAU9L698"/>
<sequence>MYSFGMVLSDGAVPFSDTKFDFEDPIHRPSAPKAAEIFNTILDNMSKDSDDFATMASVSGSEYTNSIFSSLRNGDGTSDLDHRPSSILGPRVTSFFRGRFSVRSSSGS</sequence>
<name>A0AAU9L698_9STRA</name>
<gene>
    <name evidence="1" type="ORF">PBS003_LOCUS3382</name>
</gene>
<accession>A0AAU9L698</accession>
<comment type="caution">
    <text evidence="1">The sequence shown here is derived from an EMBL/GenBank/DDBJ whole genome shotgun (WGS) entry which is preliminary data.</text>
</comment>
<dbReference type="Proteomes" id="UP001160483">
    <property type="component" value="Unassembled WGS sequence"/>
</dbReference>
<reference evidence="1" key="1">
    <citation type="submission" date="2021-11" db="EMBL/GenBank/DDBJ databases">
        <authorList>
            <person name="Islam A."/>
            <person name="Islam S."/>
            <person name="Flora M.S."/>
            <person name="Rahman M."/>
            <person name="Ziaur R.M."/>
            <person name="Epstein J.H."/>
            <person name="Hassan M."/>
            <person name="Klassen M."/>
            <person name="Woodard K."/>
            <person name="Webb A."/>
            <person name="Webby R.J."/>
            <person name="El Zowalaty M.E."/>
        </authorList>
    </citation>
    <scope>NUCLEOTIDE SEQUENCE</scope>
    <source>
        <strain evidence="1">Pbs3</strain>
    </source>
</reference>
<evidence type="ECO:0000313" key="2">
    <source>
        <dbReference type="Proteomes" id="UP001160483"/>
    </source>
</evidence>
<evidence type="ECO:0000313" key="1">
    <source>
        <dbReference type="EMBL" id="CAH0476608.1"/>
    </source>
</evidence>
<protein>
    <recommendedName>
        <fullName evidence="3">Protein kinase domain-containing protein</fullName>
    </recommendedName>
</protein>